<protein>
    <recommendedName>
        <fullName evidence="4">Transposase</fullName>
    </recommendedName>
</protein>
<dbReference type="GO" id="GO:0003677">
    <property type="term" value="F:DNA binding"/>
    <property type="evidence" value="ECO:0007669"/>
    <property type="project" value="InterPro"/>
</dbReference>
<dbReference type="GO" id="GO:0004803">
    <property type="term" value="F:transposase activity"/>
    <property type="evidence" value="ECO:0007669"/>
    <property type="project" value="InterPro"/>
</dbReference>
<gene>
    <name evidence="2" type="ORF">RN96_02070</name>
</gene>
<feature type="coiled-coil region" evidence="1">
    <location>
        <begin position="52"/>
        <end position="85"/>
    </location>
</feature>
<evidence type="ECO:0000313" key="2">
    <source>
        <dbReference type="EMBL" id="PGH22001.1"/>
    </source>
</evidence>
<dbReference type="GO" id="GO:0006313">
    <property type="term" value="P:DNA transposition"/>
    <property type="evidence" value="ECO:0007669"/>
    <property type="project" value="InterPro"/>
</dbReference>
<dbReference type="InterPro" id="IPR002514">
    <property type="entry name" value="Transposase_8"/>
</dbReference>
<proteinExistence type="predicted"/>
<evidence type="ECO:0000256" key="1">
    <source>
        <dbReference type="SAM" id="Coils"/>
    </source>
</evidence>
<sequence>MINKYDNEFKKKIVRLFLEEGRTKKSISNEFSVSVVTISNWVRQFCNECQINEKANDEYNYMKENLRLYKELEESKKEIEFLKKAAVFFAKKID</sequence>
<dbReference type="EMBL" id="NJGI01000001">
    <property type="protein sequence ID" value="PGH22001.1"/>
    <property type="molecule type" value="Genomic_DNA"/>
</dbReference>
<comment type="caution">
    <text evidence="2">The sequence shown here is derived from an EMBL/GenBank/DDBJ whole genome shotgun (WGS) entry which is preliminary data.</text>
</comment>
<accession>A0A2B7YLQ2</accession>
<dbReference type="SUPFAM" id="SSF46689">
    <property type="entry name" value="Homeodomain-like"/>
    <property type="match status" value="1"/>
</dbReference>
<reference evidence="2 3" key="1">
    <citation type="submission" date="2017-06" db="EMBL/GenBank/DDBJ databases">
        <title>Genome sequencing of Fusobacterium nucleatum subsp. polymorphum KCOM 1232 (=ChDC F37).</title>
        <authorList>
            <person name="Kook J.-K."/>
            <person name="Park S.-N."/>
            <person name="Lim Y.K."/>
            <person name="Roh H."/>
        </authorList>
    </citation>
    <scope>NUCLEOTIDE SEQUENCE [LARGE SCALE GENOMIC DNA]</scope>
    <source>
        <strain evidence="3">KCOM 1232 ( ChDC F37)</strain>
    </source>
</reference>
<evidence type="ECO:0008006" key="4">
    <source>
        <dbReference type="Google" id="ProtNLM"/>
    </source>
</evidence>
<keyword evidence="1" id="KW-0175">Coiled coil</keyword>
<name>A0A2B7YLQ2_FUSNP</name>
<dbReference type="AlphaFoldDB" id="A0A2B7YLQ2"/>
<dbReference type="InterPro" id="IPR009057">
    <property type="entry name" value="Homeodomain-like_sf"/>
</dbReference>
<organism evidence="2 3">
    <name type="scientific">Fusobacterium nucleatum subsp. polymorphum</name>
    <name type="common">Fusobacterium polymorphum</name>
    <dbReference type="NCBI Taxonomy" id="76857"/>
    <lineage>
        <taxon>Bacteria</taxon>
        <taxon>Fusobacteriati</taxon>
        <taxon>Fusobacteriota</taxon>
        <taxon>Fusobacteriia</taxon>
        <taxon>Fusobacteriales</taxon>
        <taxon>Fusobacteriaceae</taxon>
        <taxon>Fusobacterium</taxon>
    </lineage>
</organism>
<evidence type="ECO:0000313" key="3">
    <source>
        <dbReference type="Proteomes" id="UP000222862"/>
    </source>
</evidence>
<dbReference type="Pfam" id="PF01527">
    <property type="entry name" value="HTH_Tnp_1"/>
    <property type="match status" value="1"/>
</dbReference>
<dbReference type="Gene3D" id="1.10.10.60">
    <property type="entry name" value="Homeodomain-like"/>
    <property type="match status" value="1"/>
</dbReference>
<dbReference type="Proteomes" id="UP000222862">
    <property type="component" value="Unassembled WGS sequence"/>
</dbReference>